<keyword evidence="3" id="KW-1185">Reference proteome</keyword>
<feature type="transmembrane region" description="Helical" evidence="1">
    <location>
        <begin position="35"/>
        <end position="55"/>
    </location>
</feature>
<protein>
    <submittedName>
        <fullName evidence="2">Uncharacterized protein</fullName>
    </submittedName>
</protein>
<keyword evidence="1" id="KW-0812">Transmembrane</keyword>
<feature type="transmembrane region" description="Helical" evidence="1">
    <location>
        <begin position="7"/>
        <end position="29"/>
    </location>
</feature>
<name>A0A1S2VJ51_9BACT</name>
<comment type="caution">
    <text evidence="2">The sequence shown here is derived from an EMBL/GenBank/DDBJ whole genome shotgun (WGS) entry which is preliminary data.</text>
</comment>
<gene>
    <name evidence="2" type="ORF">BLX24_14785</name>
</gene>
<reference evidence="2 3" key="1">
    <citation type="submission" date="2016-10" db="EMBL/GenBank/DDBJ databases">
        <title>Arsenicibacter rosenii gen. nov., sp. nov., an efficient arsenic-methylating bacterium isolated from an arsenic-contaminated paddy soil.</title>
        <authorList>
            <person name="Huang K."/>
        </authorList>
    </citation>
    <scope>NUCLEOTIDE SEQUENCE [LARGE SCALE GENOMIC DNA]</scope>
    <source>
        <strain evidence="2 3">SM-1</strain>
    </source>
</reference>
<organism evidence="2 3">
    <name type="scientific">Arsenicibacter rosenii</name>
    <dbReference type="NCBI Taxonomy" id="1750698"/>
    <lineage>
        <taxon>Bacteria</taxon>
        <taxon>Pseudomonadati</taxon>
        <taxon>Bacteroidota</taxon>
        <taxon>Cytophagia</taxon>
        <taxon>Cytophagales</taxon>
        <taxon>Spirosomataceae</taxon>
        <taxon>Arsenicibacter</taxon>
    </lineage>
</organism>
<sequence>MNTNQKAWLSNLFVVLRIAFGLFLLAMTILADSAWVRLLCLSSAVLLIHRAYSVIVRSKQNELE</sequence>
<proteinExistence type="predicted"/>
<dbReference type="EMBL" id="MORL01000007">
    <property type="protein sequence ID" value="OIN58265.1"/>
    <property type="molecule type" value="Genomic_DNA"/>
</dbReference>
<dbReference type="AlphaFoldDB" id="A0A1S2VJ51"/>
<evidence type="ECO:0000313" key="2">
    <source>
        <dbReference type="EMBL" id="OIN58265.1"/>
    </source>
</evidence>
<evidence type="ECO:0000256" key="1">
    <source>
        <dbReference type="SAM" id="Phobius"/>
    </source>
</evidence>
<evidence type="ECO:0000313" key="3">
    <source>
        <dbReference type="Proteomes" id="UP000181790"/>
    </source>
</evidence>
<dbReference type="Proteomes" id="UP000181790">
    <property type="component" value="Unassembled WGS sequence"/>
</dbReference>
<keyword evidence="1" id="KW-0472">Membrane</keyword>
<accession>A0A1S2VJ51</accession>
<keyword evidence="1" id="KW-1133">Transmembrane helix</keyword>